<dbReference type="AlphaFoldDB" id="A0A2A5CFA9"/>
<feature type="domain" description="N-end aminoacyl transferase N-terminal" evidence="5">
    <location>
        <begin position="15"/>
        <end position="85"/>
    </location>
</feature>
<dbReference type="NCBIfam" id="NF002342">
    <property type="entry name" value="PRK01305.1-3"/>
    <property type="match status" value="1"/>
</dbReference>
<evidence type="ECO:0000256" key="3">
    <source>
        <dbReference type="ARBA" id="ARBA00023315"/>
    </source>
</evidence>
<name>A0A2A5CFA9_9GAMM</name>
<protein>
    <recommendedName>
        <fullName evidence="4">Aspartate/glutamate leucyltransferase</fullName>
        <ecNumber evidence="4">2.3.2.29</ecNumber>
    </recommendedName>
</protein>
<gene>
    <name evidence="4" type="primary">bpt</name>
    <name evidence="7" type="ORF">COA71_06240</name>
</gene>
<dbReference type="GO" id="GO:0071596">
    <property type="term" value="P:ubiquitin-dependent protein catabolic process via the N-end rule pathway"/>
    <property type="evidence" value="ECO:0007669"/>
    <property type="project" value="InterPro"/>
</dbReference>
<dbReference type="NCBIfam" id="NF002346">
    <property type="entry name" value="PRK01305.2-3"/>
    <property type="match status" value="1"/>
</dbReference>
<dbReference type="EMBL" id="NVWI01000003">
    <property type="protein sequence ID" value="PCJ42185.1"/>
    <property type="molecule type" value="Genomic_DNA"/>
</dbReference>
<dbReference type="GO" id="GO:0008914">
    <property type="term" value="F:leucyl-tRNA--protein transferase activity"/>
    <property type="evidence" value="ECO:0007669"/>
    <property type="project" value="UniProtKB-UniRule"/>
</dbReference>
<dbReference type="InterPro" id="IPR016181">
    <property type="entry name" value="Acyl_CoA_acyltransferase"/>
</dbReference>
<feature type="domain" description="N-end rule aminoacyl transferase C-terminal" evidence="6">
    <location>
        <begin position="105"/>
        <end position="226"/>
    </location>
</feature>
<dbReference type="InterPro" id="IPR007472">
    <property type="entry name" value="N-end_Aminoacyl_Trfase_C"/>
</dbReference>
<proteinExistence type="inferred from homology"/>
<keyword evidence="3 4" id="KW-0012">Acyltransferase</keyword>
<keyword evidence="2 4" id="KW-0808">Transferase</keyword>
<comment type="function">
    <text evidence="4">Functions in the N-end rule pathway of protein degradation where it conjugates Leu from its aminoacyl-tRNA to the N-termini of proteins containing an N-terminal aspartate or glutamate.</text>
</comment>
<dbReference type="InterPro" id="IPR017138">
    <property type="entry name" value="Asp_Glu_LeuTrfase"/>
</dbReference>
<dbReference type="EC" id="2.3.2.29" evidence="4"/>
<dbReference type="PANTHER" id="PTHR21367">
    <property type="entry name" value="ARGININE-TRNA-PROTEIN TRANSFERASE 1"/>
    <property type="match status" value="1"/>
</dbReference>
<accession>A0A2A5CFA9</accession>
<dbReference type="HAMAP" id="MF_00689">
    <property type="entry name" value="Bpt"/>
    <property type="match status" value="1"/>
</dbReference>
<evidence type="ECO:0000259" key="5">
    <source>
        <dbReference type="Pfam" id="PF04376"/>
    </source>
</evidence>
<keyword evidence="1 4" id="KW-0963">Cytoplasm</keyword>
<dbReference type="PIRSF" id="PIRSF037208">
    <property type="entry name" value="ATE_pro_prd"/>
    <property type="match status" value="1"/>
</dbReference>
<evidence type="ECO:0000256" key="4">
    <source>
        <dbReference type="HAMAP-Rule" id="MF_00689"/>
    </source>
</evidence>
<reference evidence="8" key="1">
    <citation type="submission" date="2017-08" db="EMBL/GenBank/DDBJ databases">
        <title>A dynamic microbial community with high functional redundancy inhabits the cold, oxic subseafloor aquifer.</title>
        <authorList>
            <person name="Tully B.J."/>
            <person name="Wheat C.G."/>
            <person name="Glazer B.T."/>
            <person name="Huber J.A."/>
        </authorList>
    </citation>
    <scope>NUCLEOTIDE SEQUENCE [LARGE SCALE GENOMIC DNA]</scope>
</reference>
<dbReference type="GO" id="GO:0004057">
    <property type="term" value="F:arginyl-tRNA--protein transferase activity"/>
    <property type="evidence" value="ECO:0007669"/>
    <property type="project" value="InterPro"/>
</dbReference>
<dbReference type="Proteomes" id="UP000228987">
    <property type="component" value="Unassembled WGS sequence"/>
</dbReference>
<organism evidence="7 8">
    <name type="scientific">SAR86 cluster bacterium</name>
    <dbReference type="NCBI Taxonomy" id="2030880"/>
    <lineage>
        <taxon>Bacteria</taxon>
        <taxon>Pseudomonadati</taxon>
        <taxon>Pseudomonadota</taxon>
        <taxon>Gammaproteobacteria</taxon>
        <taxon>SAR86 cluster</taxon>
    </lineage>
</organism>
<dbReference type="PANTHER" id="PTHR21367:SF1">
    <property type="entry name" value="ARGINYL-TRNA--PROTEIN TRANSFERASE 1"/>
    <property type="match status" value="1"/>
</dbReference>
<dbReference type="Pfam" id="PF04377">
    <property type="entry name" value="ATE_C"/>
    <property type="match status" value="1"/>
</dbReference>
<comment type="similarity">
    <text evidence="4">Belongs to the R-transferase family. Bpt subfamily.</text>
</comment>
<comment type="catalytic activity">
    <reaction evidence="4">
        <text>N-terminal L-glutamyl-[protein] + L-leucyl-tRNA(Leu) = N-terminal L-leucyl-L-glutamyl-[protein] + tRNA(Leu) + H(+)</text>
        <dbReference type="Rhea" id="RHEA:50412"/>
        <dbReference type="Rhea" id="RHEA-COMP:9613"/>
        <dbReference type="Rhea" id="RHEA-COMP:9622"/>
        <dbReference type="Rhea" id="RHEA-COMP:12664"/>
        <dbReference type="Rhea" id="RHEA-COMP:12668"/>
        <dbReference type="ChEBI" id="CHEBI:15378"/>
        <dbReference type="ChEBI" id="CHEBI:64721"/>
        <dbReference type="ChEBI" id="CHEBI:78442"/>
        <dbReference type="ChEBI" id="CHEBI:78494"/>
        <dbReference type="ChEBI" id="CHEBI:133041"/>
        <dbReference type="EC" id="2.3.2.29"/>
    </reaction>
</comment>
<comment type="catalytic activity">
    <reaction evidence="4">
        <text>N-terminal L-aspartyl-[protein] + L-leucyl-tRNA(Leu) = N-terminal L-leucyl-L-aspartyl-[protein] + tRNA(Leu) + H(+)</text>
        <dbReference type="Rhea" id="RHEA:50420"/>
        <dbReference type="Rhea" id="RHEA-COMP:9613"/>
        <dbReference type="Rhea" id="RHEA-COMP:9622"/>
        <dbReference type="Rhea" id="RHEA-COMP:12669"/>
        <dbReference type="Rhea" id="RHEA-COMP:12674"/>
        <dbReference type="ChEBI" id="CHEBI:15378"/>
        <dbReference type="ChEBI" id="CHEBI:64720"/>
        <dbReference type="ChEBI" id="CHEBI:78442"/>
        <dbReference type="ChEBI" id="CHEBI:78494"/>
        <dbReference type="ChEBI" id="CHEBI:133042"/>
        <dbReference type="EC" id="2.3.2.29"/>
    </reaction>
</comment>
<evidence type="ECO:0000259" key="6">
    <source>
        <dbReference type="Pfam" id="PF04377"/>
    </source>
</evidence>
<dbReference type="InterPro" id="IPR030700">
    <property type="entry name" value="N-end_Aminoacyl_Trfase"/>
</dbReference>
<evidence type="ECO:0000313" key="8">
    <source>
        <dbReference type="Proteomes" id="UP000228987"/>
    </source>
</evidence>
<dbReference type="NCBIfam" id="NF002341">
    <property type="entry name" value="PRK01305.1-1"/>
    <property type="match status" value="1"/>
</dbReference>
<evidence type="ECO:0000256" key="1">
    <source>
        <dbReference type="ARBA" id="ARBA00022490"/>
    </source>
</evidence>
<evidence type="ECO:0000256" key="2">
    <source>
        <dbReference type="ARBA" id="ARBA00022679"/>
    </source>
</evidence>
<sequence length="235" mass="27819">MTSLKDLKLYTTSEHECSYIPGKQAKTLFVDPEFSIDKEFHTRLNEIGFRRSGDHLYRPHCENCEQCIPCRVLVNEFKFNQRFRRVMNKNNDLIVSPVDSIASDEHFKLYAEYINARHSDGDMYPASQEQYQSFLITKREDTLYLEIRHKDVLIGVMICDRLLNALSAVFTFYDPELEKRSLGTFAILWQIKVASRLQLSYLYLGYWIKDCKKMNYKSQFHPIELLYPEGWIKAK</sequence>
<dbReference type="Pfam" id="PF04376">
    <property type="entry name" value="ATE_N"/>
    <property type="match status" value="1"/>
</dbReference>
<evidence type="ECO:0000313" key="7">
    <source>
        <dbReference type="EMBL" id="PCJ42185.1"/>
    </source>
</evidence>
<dbReference type="InterPro" id="IPR007471">
    <property type="entry name" value="N-end_Aminoacyl_Trfase_N"/>
</dbReference>
<dbReference type="GO" id="GO:0005737">
    <property type="term" value="C:cytoplasm"/>
    <property type="evidence" value="ECO:0007669"/>
    <property type="project" value="UniProtKB-SubCell"/>
</dbReference>
<comment type="caution">
    <text evidence="7">The sequence shown here is derived from an EMBL/GenBank/DDBJ whole genome shotgun (WGS) entry which is preliminary data.</text>
</comment>
<dbReference type="SUPFAM" id="SSF55729">
    <property type="entry name" value="Acyl-CoA N-acyltransferases (Nat)"/>
    <property type="match status" value="1"/>
</dbReference>
<comment type="subcellular location">
    <subcellularLocation>
        <location evidence="4">Cytoplasm</location>
    </subcellularLocation>
</comment>